<evidence type="ECO:0000256" key="2">
    <source>
        <dbReference type="ARBA" id="ARBA00022490"/>
    </source>
</evidence>
<evidence type="ECO:0000256" key="4">
    <source>
        <dbReference type="ARBA" id="ARBA00023212"/>
    </source>
</evidence>
<dbReference type="GO" id="GO:0060294">
    <property type="term" value="P:cilium movement involved in cell motility"/>
    <property type="evidence" value="ECO:0007669"/>
    <property type="project" value="InterPro"/>
</dbReference>
<dbReference type="PANTHER" id="PTHR13159:SF0">
    <property type="entry name" value="RADIAL SPOKE HEAD 6 HOMOLOG A"/>
    <property type="match status" value="1"/>
</dbReference>
<evidence type="ECO:0000256" key="6">
    <source>
        <dbReference type="SAM" id="MobiDB-lite"/>
    </source>
</evidence>
<dbReference type="AlphaFoldDB" id="A0A161MPN6"/>
<keyword evidence="2" id="KW-0963">Cytoplasm</keyword>
<name>A0A161MPN6_TRIIF</name>
<comment type="subcellular location">
    <subcellularLocation>
        <location evidence="1">Cytoplasm</location>
        <location evidence="1">Cytoskeleton</location>
        <location evidence="1">Cilium axoneme</location>
    </subcellularLocation>
</comment>
<evidence type="ECO:0000256" key="3">
    <source>
        <dbReference type="ARBA" id="ARBA00023069"/>
    </source>
</evidence>
<proteinExistence type="predicted"/>
<reference evidence="7" key="2">
    <citation type="journal article" date="2017" name="J. Med. Entomol.">
        <title>Transcriptome Analysis of the Triatoma infestans (Hemiptera: Reduviidae) Integument.</title>
        <authorList>
            <person name="Calderon-Fernandez G.M."/>
            <person name="Moriconi D.E."/>
            <person name="Dulbecco A.B."/>
            <person name="Juarez M.P."/>
        </authorList>
    </citation>
    <scope>NUCLEOTIDE SEQUENCE</scope>
    <source>
        <strain evidence="7">Int1</strain>
        <tissue evidence="7">Integument</tissue>
    </source>
</reference>
<reference evidence="7" key="1">
    <citation type="submission" date="2016-04" db="EMBL/GenBank/DDBJ databases">
        <authorList>
            <person name="Calderon-Fernandez G.M.Sr."/>
        </authorList>
    </citation>
    <scope>NUCLEOTIDE SEQUENCE</scope>
    <source>
        <strain evidence="7">Int1</strain>
        <tissue evidence="7">Integument</tissue>
    </source>
</reference>
<feature type="region of interest" description="Disordered" evidence="6">
    <location>
        <begin position="195"/>
        <end position="224"/>
    </location>
</feature>
<evidence type="ECO:0000256" key="5">
    <source>
        <dbReference type="ARBA" id="ARBA00023273"/>
    </source>
</evidence>
<sequence length="232" mass="26676">EYKVVEEEEYHPKIKWNKVRTLAQYIKPPLPKSKYKPPKFAPKERLGTGVNKKIYYVSNEPASGYVRLPDVTPVQLVKARQIKRFFTGLLDEEFIADPPFPGNESNYLRAQIARISAGTQLSPLGFYSFDFGEGGFEEEEEEEEEEGDELGVRMPKPDYAANPDFEPIPLQDLVDQSMAFWVHHTSHILPQGRAVWVDPNKDPNKVKGEGEEEGEARGEKKENLYRKLVHHY</sequence>
<evidence type="ECO:0000313" key="7">
    <source>
        <dbReference type="EMBL" id="JAS00209.1"/>
    </source>
</evidence>
<organism evidence="7">
    <name type="scientific">Triatoma infestans</name>
    <name type="common">Assassin bug</name>
    <dbReference type="NCBI Taxonomy" id="30076"/>
    <lineage>
        <taxon>Eukaryota</taxon>
        <taxon>Metazoa</taxon>
        <taxon>Ecdysozoa</taxon>
        <taxon>Arthropoda</taxon>
        <taxon>Hexapoda</taxon>
        <taxon>Insecta</taxon>
        <taxon>Pterygota</taxon>
        <taxon>Neoptera</taxon>
        <taxon>Paraneoptera</taxon>
        <taxon>Hemiptera</taxon>
        <taxon>Heteroptera</taxon>
        <taxon>Panheteroptera</taxon>
        <taxon>Cimicomorpha</taxon>
        <taxon>Reduviidae</taxon>
        <taxon>Triatominae</taxon>
        <taxon>Triatoma</taxon>
    </lineage>
</organism>
<dbReference type="GO" id="GO:0035082">
    <property type="term" value="P:axoneme assembly"/>
    <property type="evidence" value="ECO:0007669"/>
    <property type="project" value="TreeGrafter"/>
</dbReference>
<dbReference type="EMBL" id="GEMB01002995">
    <property type="protein sequence ID" value="JAS00209.1"/>
    <property type="molecule type" value="Transcribed_RNA"/>
</dbReference>
<dbReference type="PANTHER" id="PTHR13159">
    <property type="entry name" value="RADIAL SPOKEHEAD-RELATED"/>
    <property type="match status" value="1"/>
</dbReference>
<keyword evidence="3" id="KW-0969">Cilium</keyword>
<feature type="non-terminal residue" evidence="7">
    <location>
        <position position="1"/>
    </location>
</feature>
<keyword evidence="4" id="KW-0206">Cytoskeleton</keyword>
<dbReference type="Pfam" id="PF04712">
    <property type="entry name" value="Radial_spoke"/>
    <property type="match status" value="1"/>
</dbReference>
<accession>A0A161MPN6</accession>
<keyword evidence="5" id="KW-0966">Cell projection</keyword>
<dbReference type="GO" id="GO:0001534">
    <property type="term" value="C:radial spoke"/>
    <property type="evidence" value="ECO:0007669"/>
    <property type="project" value="InterPro"/>
</dbReference>
<evidence type="ECO:0000256" key="1">
    <source>
        <dbReference type="ARBA" id="ARBA00004430"/>
    </source>
</evidence>
<feature type="compositionally biased region" description="Basic and acidic residues" evidence="6">
    <location>
        <begin position="199"/>
        <end position="224"/>
    </location>
</feature>
<dbReference type="InterPro" id="IPR006802">
    <property type="entry name" value="Radial_spoke"/>
</dbReference>
<protein>
    <submittedName>
        <fullName evidence="7">Radial spoke head protein 6-like protein a</fullName>
    </submittedName>
</protein>